<comment type="function">
    <text evidence="1">Has phosphodiesterase (PDE) activity against cyclic-di-AMP (c-di-AMP).</text>
</comment>
<dbReference type="EMBL" id="BJLA01000026">
    <property type="protein sequence ID" value="GEA33797.1"/>
    <property type="molecule type" value="Genomic_DNA"/>
</dbReference>
<keyword evidence="1" id="KW-0378">Hydrolase</keyword>
<dbReference type="AlphaFoldDB" id="A0AAV3W601"/>
<accession>A0AAV3W601</accession>
<comment type="caution">
    <text evidence="6">The sequence shown here is derived from an EMBL/GenBank/DDBJ whole genome shotgun (WGS) entry which is preliminary data.</text>
</comment>
<dbReference type="PIRSF" id="PIRSF026583">
    <property type="entry name" value="YybT"/>
    <property type="match status" value="1"/>
</dbReference>
<dbReference type="SUPFAM" id="SSF64182">
    <property type="entry name" value="DHH phosphoesterases"/>
    <property type="match status" value="1"/>
</dbReference>
<dbReference type="InterPro" id="IPR038763">
    <property type="entry name" value="DHH_sf"/>
</dbReference>
<evidence type="ECO:0000256" key="3">
    <source>
        <dbReference type="SAM" id="Phobius"/>
    </source>
</evidence>
<keyword evidence="1" id="KW-1003">Cell membrane</keyword>
<dbReference type="InterPro" id="IPR001667">
    <property type="entry name" value="DDH_dom"/>
</dbReference>
<feature type="transmembrane region" description="Helical" evidence="3">
    <location>
        <begin position="15"/>
        <end position="41"/>
    </location>
</feature>
<proteinExistence type="inferred from homology"/>
<dbReference type="Gene3D" id="3.30.450.20">
    <property type="entry name" value="PAS domain"/>
    <property type="match status" value="1"/>
</dbReference>
<protein>
    <recommendedName>
        <fullName evidence="1">Cyclic-di-AMP phosphodiesterase</fullName>
        <ecNumber evidence="1">3.1.4.-</ecNumber>
    </recommendedName>
</protein>
<keyword evidence="3" id="KW-1133">Transmembrane helix</keyword>
<dbReference type="FunFam" id="3.90.1640.10:FF:000002">
    <property type="entry name" value="Cyclic-di-AMP phosphodiesterase"/>
    <property type="match status" value="1"/>
</dbReference>
<keyword evidence="3" id="KW-0812">Transmembrane</keyword>
<keyword evidence="7" id="KW-1185">Reference proteome</keyword>
<dbReference type="GO" id="GO:0003676">
    <property type="term" value="F:nucleic acid binding"/>
    <property type="evidence" value="ECO:0007669"/>
    <property type="project" value="UniProtKB-UniRule"/>
</dbReference>
<dbReference type="Gene3D" id="3.10.310.30">
    <property type="match status" value="1"/>
</dbReference>
<dbReference type="GO" id="GO:0005886">
    <property type="term" value="C:plasma membrane"/>
    <property type="evidence" value="ECO:0007669"/>
    <property type="project" value="UniProtKB-SubCell"/>
</dbReference>
<feature type="binding site" evidence="2">
    <location>
        <position position="415"/>
    </location>
    <ligand>
        <name>Mn(2+)</name>
        <dbReference type="ChEBI" id="CHEBI:29035"/>
        <label>1</label>
    </ligand>
</feature>
<dbReference type="PANTHER" id="PTHR47618:SF2">
    <property type="entry name" value="CYCLIC-DI-AMP PHOSPHODIESTERASE GDPP"/>
    <property type="match status" value="1"/>
</dbReference>
<comment type="similarity">
    <text evidence="1">Belongs to the GdpP/PdeA phosphodiesterase family.</text>
</comment>
<feature type="binding site" evidence="2">
    <location>
        <position position="342"/>
    </location>
    <ligand>
        <name>Mn(2+)</name>
        <dbReference type="ChEBI" id="CHEBI:29035"/>
        <label>1</label>
    </ligand>
</feature>
<evidence type="ECO:0000259" key="4">
    <source>
        <dbReference type="Pfam" id="PF01368"/>
    </source>
</evidence>
<dbReference type="Pfam" id="PF24898">
    <property type="entry name" value="GGDEF_GdpP"/>
    <property type="match status" value="1"/>
</dbReference>
<organism evidence="6 7">
    <name type="scientific">Clostridium diolis</name>
    <dbReference type="NCBI Taxonomy" id="223919"/>
    <lineage>
        <taxon>Bacteria</taxon>
        <taxon>Bacillati</taxon>
        <taxon>Bacillota</taxon>
        <taxon>Clostridia</taxon>
        <taxon>Eubacteriales</taxon>
        <taxon>Clostridiaceae</taxon>
        <taxon>Clostridium</taxon>
    </lineage>
</organism>
<evidence type="ECO:0000256" key="1">
    <source>
        <dbReference type="PIRNR" id="PIRNR026583"/>
    </source>
</evidence>
<evidence type="ECO:0000313" key="7">
    <source>
        <dbReference type="Proteomes" id="UP000325212"/>
    </source>
</evidence>
<dbReference type="GO" id="GO:0046872">
    <property type="term" value="F:metal ion binding"/>
    <property type="evidence" value="ECO:0007669"/>
    <property type="project" value="UniProtKB-KW"/>
</dbReference>
<keyword evidence="2" id="KW-0479">Metal-binding</keyword>
<evidence type="ECO:0000313" key="6">
    <source>
        <dbReference type="EMBL" id="GEA33797.1"/>
    </source>
</evidence>
<feature type="domain" description="DHHA1" evidence="5">
    <location>
        <begin position="554"/>
        <end position="639"/>
    </location>
</feature>
<feature type="binding site" evidence="2">
    <location>
        <position position="346"/>
    </location>
    <ligand>
        <name>Mn(2+)</name>
        <dbReference type="ChEBI" id="CHEBI:29035"/>
        <label>1</label>
    </ligand>
</feature>
<dbReference type="InterPro" id="IPR051319">
    <property type="entry name" value="Oligoribo/pAp-PDE_c-di-AMP_PDE"/>
</dbReference>
<comment type="catalytic activity">
    <reaction evidence="1">
        <text>3',3'-c-di-AMP + H2O = 5'-O-phosphonoadenylyl-(3'-&gt;5')-adenosine + H(+)</text>
        <dbReference type="Rhea" id="RHEA:54420"/>
        <dbReference type="ChEBI" id="CHEBI:15377"/>
        <dbReference type="ChEBI" id="CHEBI:15378"/>
        <dbReference type="ChEBI" id="CHEBI:71500"/>
        <dbReference type="ChEBI" id="CHEBI:138171"/>
    </reaction>
</comment>
<dbReference type="GO" id="GO:0016787">
    <property type="term" value="F:hydrolase activity"/>
    <property type="evidence" value="ECO:0007669"/>
    <property type="project" value="UniProtKB-UniRule"/>
</dbReference>
<dbReference type="PANTHER" id="PTHR47618">
    <property type="entry name" value="BIFUNCTIONAL OLIGORIBONUCLEASE AND PAP PHOSPHATASE NRNA"/>
    <property type="match status" value="1"/>
</dbReference>
<dbReference type="InterPro" id="IPR014528">
    <property type="entry name" value="GdpP/PdeA"/>
</dbReference>
<dbReference type="InterPro" id="IPR003156">
    <property type="entry name" value="DHHA1_dom"/>
</dbReference>
<gene>
    <name evidence="6" type="ORF">CDIOL_47200</name>
</gene>
<evidence type="ECO:0000259" key="5">
    <source>
        <dbReference type="Pfam" id="PF02272"/>
    </source>
</evidence>
<dbReference type="GeneID" id="66348044"/>
<feature type="binding site" evidence="2">
    <location>
        <position position="348"/>
    </location>
    <ligand>
        <name>Mn(2+)</name>
        <dbReference type="ChEBI" id="CHEBI:29035"/>
        <label>2</label>
    </ligand>
</feature>
<sequence length="646" mass="72833">MNWITMLKRLLKPGLLITILILLFAYNYTGIGIIILVIYFIDNFHQLNYYLEKESDFNQFIKSINKGISENALKSIYPLVLIKEDGEIVWYNNLFNTLKSDEENTEKNILSIARGINLDDFLKNENNLHQRLSIQNKLYDVYATLIETKNKKNLYLLSFNDITKLIDYETTQESVMLIEVDNFTEVIDKTDDNNRPLLVAEIERTINTYANNLKAMIKRYDTNKYVLSIQDKYIEDEIKHKFNIMEVISKIDKGNSIEITLSIGIGRGGMSPLENHNNANIAKELALGRGGDQVVVKTNDDIKFFGGNSKEIEKRTKVKARVIARALSELIRESSKVYIIGHKNPDMDCFGSAVGLASVVKQLGIGCKIILNNDITAIGYFLNKLNKESKYDDLFISVEEAKSDLDAQTLVIIVDVHNKSYVADLSLVDKVQRKVIIDHHRRSPDMIEHDILNYIEVYASSTSEMVTEIIQYMVDKPKLTRTEAEGLLAGIFMDTKGFSFKTGVRTFDAASFLKSLGADPIEIKKMFTDDLEDYLLIAETIKSAEVRDNTAIAITPKNIDTVIIAKAADELLNISGISVSFVLGEVNNDIYISGRSVGDINVQVVLEALGGGGHMNIAGVKISNKTIEEVIVELKEVMKKYLRIGE</sequence>
<dbReference type="Pfam" id="PF02272">
    <property type="entry name" value="DHHA1"/>
    <property type="match status" value="1"/>
</dbReference>
<reference evidence="6 7" key="1">
    <citation type="submission" date="2019-06" db="EMBL/GenBank/DDBJ databases">
        <title>Draft genome sequence of Clostridium diolis DSM 15410.</title>
        <authorList>
            <person name="Kobayashi H."/>
            <person name="Tanizawa Y."/>
            <person name="Tohno M."/>
        </authorList>
    </citation>
    <scope>NUCLEOTIDE SEQUENCE [LARGE SCALE GENOMIC DNA]</scope>
    <source>
        <strain evidence="6 7">DSM 15410</strain>
    </source>
</reference>
<evidence type="ECO:0000256" key="2">
    <source>
        <dbReference type="PIRSR" id="PIRSR026583-50"/>
    </source>
</evidence>
<dbReference type="Gene3D" id="3.90.1640.10">
    <property type="entry name" value="inorganic pyrophosphatase (n-terminal core)"/>
    <property type="match status" value="1"/>
</dbReference>
<feature type="binding site" evidence="2">
    <location>
        <position position="439"/>
    </location>
    <ligand>
        <name>Mn(2+)</name>
        <dbReference type="ChEBI" id="CHEBI:29035"/>
        <label>2</label>
    </ligand>
</feature>
<dbReference type="EC" id="3.1.4.-" evidence="1"/>
<dbReference type="Proteomes" id="UP000325212">
    <property type="component" value="Unassembled WGS sequence"/>
</dbReference>
<feature type="binding site" evidence="2">
    <location>
        <position position="415"/>
    </location>
    <ligand>
        <name>Mn(2+)</name>
        <dbReference type="ChEBI" id="CHEBI:29035"/>
        <label>2</label>
    </ligand>
</feature>
<feature type="domain" description="DDH" evidence="4">
    <location>
        <begin position="336"/>
        <end position="491"/>
    </location>
</feature>
<keyword evidence="2" id="KW-0464">Manganese</keyword>
<dbReference type="RefSeq" id="WP_023976352.1">
    <property type="nucleotide sequence ID" value="NZ_BJLA01000026.1"/>
</dbReference>
<keyword evidence="1 3" id="KW-0472">Membrane</keyword>
<comment type="subcellular location">
    <subcellularLocation>
        <location evidence="1">Cell membrane</location>
    </subcellularLocation>
</comment>
<feature type="binding site" evidence="2">
    <location>
        <position position="494"/>
    </location>
    <ligand>
        <name>Mn(2+)</name>
        <dbReference type="ChEBI" id="CHEBI:29035"/>
        <label>2</label>
    </ligand>
</feature>
<dbReference type="Pfam" id="PF01368">
    <property type="entry name" value="DHH"/>
    <property type="match status" value="1"/>
</dbReference>
<comment type="cofactor">
    <cofactor evidence="2">
        <name>Mn(2+)</name>
        <dbReference type="ChEBI" id="CHEBI:29035"/>
    </cofactor>
    <text evidence="2">For phosphodiesterase activity, probably binds 2 Mn(2+) per subunit.</text>
</comment>
<name>A0AAV3W601_9CLOT</name>